<keyword evidence="1" id="KW-0472">Membrane</keyword>
<keyword evidence="1" id="KW-0812">Transmembrane</keyword>
<feature type="chain" id="PRO_5003445980" description="Phage coat protein" evidence="2">
    <location>
        <begin position="27"/>
        <end position="72"/>
    </location>
</feature>
<dbReference type="RefSeq" id="WP_006893739.1">
    <property type="nucleotide sequence ID" value="NZ_JH109153.1"/>
</dbReference>
<evidence type="ECO:0008006" key="5">
    <source>
        <dbReference type="Google" id="ProtNLM"/>
    </source>
</evidence>
<feature type="transmembrane region" description="Helical" evidence="1">
    <location>
        <begin position="36"/>
        <end position="59"/>
    </location>
</feature>
<reference evidence="3 4" key="1">
    <citation type="submission" date="2011-06" db="EMBL/GenBank/DDBJ databases">
        <title>Genomic sequence of Methylobacter tundripaludum SV96.</title>
        <authorList>
            <consortium name="US DOE Joint Genome Institute"/>
            <person name="Lucas S."/>
            <person name="Han J."/>
            <person name="Lapidus A."/>
            <person name="Cheng J.-F."/>
            <person name="Goodwin L."/>
            <person name="Pitluck S."/>
            <person name="Held B."/>
            <person name="Detter J.C."/>
            <person name="Han C."/>
            <person name="Tapia R."/>
            <person name="Land M."/>
            <person name="Hauser L."/>
            <person name="Kyrpides N."/>
            <person name="Ivanova N."/>
            <person name="Ovchinnikova G."/>
            <person name="Pagani I."/>
            <person name="Klotz M.G."/>
            <person name="Dispirito A.A."/>
            <person name="Murrell J.C."/>
            <person name="Dunfield P."/>
            <person name="Kalyuzhnaya M.G."/>
            <person name="Svenning M."/>
            <person name="Trotsenko Y.A."/>
            <person name="Stein L.Y."/>
            <person name="Woyke T."/>
        </authorList>
    </citation>
    <scope>NUCLEOTIDE SEQUENCE [LARGE SCALE GENOMIC DNA]</scope>
    <source>
        <strain evidence="4">ATCC BAA-1195 / DSM 17260 / SV96</strain>
    </source>
</reference>
<keyword evidence="1" id="KW-1133">Transmembrane helix</keyword>
<name>G3IYT0_METTV</name>
<evidence type="ECO:0000256" key="1">
    <source>
        <dbReference type="SAM" id="Phobius"/>
    </source>
</evidence>
<dbReference type="Proteomes" id="UP000004664">
    <property type="component" value="Unassembled WGS sequence"/>
</dbReference>
<dbReference type="STRING" id="697282.Mettu_4396"/>
<evidence type="ECO:0000313" key="4">
    <source>
        <dbReference type="Proteomes" id="UP000004664"/>
    </source>
</evidence>
<protein>
    <recommendedName>
        <fullName evidence="5">Phage coat protein</fullName>
    </recommendedName>
</protein>
<feature type="signal peptide" evidence="2">
    <location>
        <begin position="1"/>
        <end position="26"/>
    </location>
</feature>
<evidence type="ECO:0000256" key="2">
    <source>
        <dbReference type="SAM" id="SignalP"/>
    </source>
</evidence>
<accession>G3IYT0</accession>
<keyword evidence="2" id="KW-0732">Signal</keyword>
<gene>
    <name evidence="3" type="ORF">Mettu_4396</name>
</gene>
<dbReference type="EMBL" id="JH109153">
    <property type="protein sequence ID" value="EGW21231.1"/>
    <property type="molecule type" value="Genomic_DNA"/>
</dbReference>
<keyword evidence="4" id="KW-1185">Reference proteome</keyword>
<dbReference type="AlphaFoldDB" id="G3IYT0"/>
<proteinExistence type="predicted"/>
<evidence type="ECO:0000313" key="3">
    <source>
        <dbReference type="EMBL" id="EGW21231.1"/>
    </source>
</evidence>
<dbReference type="HOGENOM" id="CLU_2717812_0_0_6"/>
<organism evidence="3 4">
    <name type="scientific">Methylobacter tundripaludum (strain ATCC BAA-1195 / DSM 17260 / SV96)</name>
    <dbReference type="NCBI Taxonomy" id="697282"/>
    <lineage>
        <taxon>Bacteria</taxon>
        <taxon>Pseudomonadati</taxon>
        <taxon>Pseudomonadota</taxon>
        <taxon>Gammaproteobacteria</taxon>
        <taxon>Methylococcales</taxon>
        <taxon>Methylococcaceae</taxon>
        <taxon>Methylobacter</taxon>
    </lineage>
</organism>
<sequence>MNKSLKRILLTAVGASAALMGTSAHALGLADLTATVDLSAISTAMTVVFSGMITVGIFMKGGQIISKKLGWG</sequence>